<sequence length="163" mass="16987">MSAMIVRTLSAGCLAALACLAQSASAQAAGPFANLPGAWSGGGTISMTDGHNERIRCKAVYEVASGGLALHQGLRCASDSYKFEITSNLQAENGQLSGTWSEETRQVTGDVTGQVNGNDISTFVSGLGFSARLNVTTRGNAQAVSITPEGTDIRAVRIELRRH</sequence>
<proteinExistence type="predicted"/>
<feature type="chain" id="PRO_5041241445" description="Lipocalin-like protein" evidence="1">
    <location>
        <begin position="29"/>
        <end position="163"/>
    </location>
</feature>
<keyword evidence="3" id="KW-1185">Reference proteome</keyword>
<evidence type="ECO:0000313" key="3">
    <source>
        <dbReference type="Proteomes" id="UP001165667"/>
    </source>
</evidence>
<organism evidence="2 3">
    <name type="scientific">Lichenifustis flavocetrariae</name>
    <dbReference type="NCBI Taxonomy" id="2949735"/>
    <lineage>
        <taxon>Bacteria</taxon>
        <taxon>Pseudomonadati</taxon>
        <taxon>Pseudomonadota</taxon>
        <taxon>Alphaproteobacteria</taxon>
        <taxon>Hyphomicrobiales</taxon>
        <taxon>Lichenihabitantaceae</taxon>
        <taxon>Lichenifustis</taxon>
    </lineage>
</organism>
<keyword evidence="1" id="KW-0732">Signal</keyword>
<evidence type="ECO:0000256" key="1">
    <source>
        <dbReference type="SAM" id="SignalP"/>
    </source>
</evidence>
<dbReference type="AlphaFoldDB" id="A0AA42CJD6"/>
<evidence type="ECO:0000313" key="2">
    <source>
        <dbReference type="EMBL" id="MCW6509468.1"/>
    </source>
</evidence>
<feature type="signal peptide" evidence="1">
    <location>
        <begin position="1"/>
        <end position="28"/>
    </location>
</feature>
<dbReference type="PROSITE" id="PS51257">
    <property type="entry name" value="PROKAR_LIPOPROTEIN"/>
    <property type="match status" value="1"/>
</dbReference>
<protein>
    <recommendedName>
        <fullName evidence="4">Lipocalin-like protein</fullName>
    </recommendedName>
</protein>
<name>A0AA42CJD6_9HYPH</name>
<comment type="caution">
    <text evidence="2">The sequence shown here is derived from an EMBL/GenBank/DDBJ whole genome shotgun (WGS) entry which is preliminary data.</text>
</comment>
<accession>A0AA42CJD6</accession>
<dbReference type="EMBL" id="JAMOIM010000010">
    <property type="protein sequence ID" value="MCW6509468.1"/>
    <property type="molecule type" value="Genomic_DNA"/>
</dbReference>
<reference evidence="2" key="1">
    <citation type="submission" date="2022-05" db="EMBL/GenBank/DDBJ databases">
        <authorList>
            <person name="Pankratov T."/>
        </authorList>
    </citation>
    <scope>NUCLEOTIDE SEQUENCE</scope>
    <source>
        <strain evidence="2">BP6-180914</strain>
    </source>
</reference>
<evidence type="ECO:0008006" key="4">
    <source>
        <dbReference type="Google" id="ProtNLM"/>
    </source>
</evidence>
<gene>
    <name evidence="2" type="ORF">M8523_15720</name>
</gene>
<dbReference type="Proteomes" id="UP001165667">
    <property type="component" value="Unassembled WGS sequence"/>
</dbReference>
<dbReference type="RefSeq" id="WP_282585840.1">
    <property type="nucleotide sequence ID" value="NZ_JAMOIM010000010.1"/>
</dbReference>